<dbReference type="InterPro" id="IPR025110">
    <property type="entry name" value="AMP-bd_C"/>
</dbReference>
<keyword evidence="3" id="KW-0436">Ligase</keyword>
<dbReference type="OrthoDB" id="35688at2157"/>
<dbReference type="InterPro" id="IPR020845">
    <property type="entry name" value="AMP-binding_CS"/>
</dbReference>
<protein>
    <submittedName>
        <fullName evidence="3">2-succinylbenzoate--CoA ligase</fullName>
    </submittedName>
</protein>
<organism evidence="3 4">
    <name type="scientific">Natrarchaeobius halalkaliphilus</name>
    <dbReference type="NCBI Taxonomy" id="1679091"/>
    <lineage>
        <taxon>Archaea</taxon>
        <taxon>Methanobacteriati</taxon>
        <taxon>Methanobacteriota</taxon>
        <taxon>Stenosarchaea group</taxon>
        <taxon>Halobacteria</taxon>
        <taxon>Halobacteriales</taxon>
        <taxon>Natrialbaceae</taxon>
        <taxon>Natrarchaeobius</taxon>
    </lineage>
</organism>
<dbReference type="Pfam" id="PF13193">
    <property type="entry name" value="AMP-binding_C"/>
    <property type="match status" value="1"/>
</dbReference>
<dbReference type="InterPro" id="IPR000873">
    <property type="entry name" value="AMP-dep_synth/lig_dom"/>
</dbReference>
<evidence type="ECO:0000259" key="2">
    <source>
        <dbReference type="Pfam" id="PF13193"/>
    </source>
</evidence>
<evidence type="ECO:0000313" key="4">
    <source>
        <dbReference type="Proteomes" id="UP000273828"/>
    </source>
</evidence>
<evidence type="ECO:0000259" key="1">
    <source>
        <dbReference type="Pfam" id="PF00501"/>
    </source>
</evidence>
<dbReference type="SUPFAM" id="SSF56801">
    <property type="entry name" value="Acetyl-CoA synthetase-like"/>
    <property type="match status" value="1"/>
</dbReference>
<evidence type="ECO:0000313" key="3">
    <source>
        <dbReference type="EMBL" id="RQG89880.1"/>
    </source>
</evidence>
<name>A0A3N6M259_9EURY</name>
<dbReference type="Gene3D" id="3.40.50.12780">
    <property type="entry name" value="N-terminal domain of ligase-like"/>
    <property type="match status" value="1"/>
</dbReference>
<dbReference type="GO" id="GO:0006631">
    <property type="term" value="P:fatty acid metabolic process"/>
    <property type="evidence" value="ECO:0007669"/>
    <property type="project" value="TreeGrafter"/>
</dbReference>
<dbReference type="InterPro" id="IPR045851">
    <property type="entry name" value="AMP-bd_C_sf"/>
</dbReference>
<dbReference type="PROSITE" id="PS00455">
    <property type="entry name" value="AMP_BINDING"/>
    <property type="match status" value="1"/>
</dbReference>
<proteinExistence type="predicted"/>
<dbReference type="Proteomes" id="UP000273828">
    <property type="component" value="Unassembled WGS sequence"/>
</dbReference>
<dbReference type="InterPro" id="IPR042099">
    <property type="entry name" value="ANL_N_sf"/>
</dbReference>
<dbReference type="PANTHER" id="PTHR43201:SF32">
    <property type="entry name" value="2-SUCCINYLBENZOATE--COA LIGASE, CHLOROPLASTIC_PEROXISOMAL"/>
    <property type="match status" value="1"/>
</dbReference>
<dbReference type="PANTHER" id="PTHR43201">
    <property type="entry name" value="ACYL-COA SYNTHETASE"/>
    <property type="match status" value="1"/>
</dbReference>
<accession>A0A3N6M259</accession>
<dbReference type="GO" id="GO:0031956">
    <property type="term" value="F:medium-chain fatty acid-CoA ligase activity"/>
    <property type="evidence" value="ECO:0007669"/>
    <property type="project" value="TreeGrafter"/>
</dbReference>
<dbReference type="RefSeq" id="WP_124178455.1">
    <property type="nucleotide sequence ID" value="NZ_REFY01000003.1"/>
</dbReference>
<feature type="domain" description="AMP-binding enzyme C-terminal" evidence="2">
    <location>
        <begin position="432"/>
        <end position="514"/>
    </location>
</feature>
<dbReference type="AlphaFoldDB" id="A0A3N6M259"/>
<comment type="caution">
    <text evidence="3">The sequence shown here is derived from an EMBL/GenBank/DDBJ whole genome shotgun (WGS) entry which is preliminary data.</text>
</comment>
<keyword evidence="4" id="KW-1185">Reference proteome</keyword>
<feature type="domain" description="AMP-dependent synthetase/ligase" evidence="1">
    <location>
        <begin position="16"/>
        <end position="382"/>
    </location>
</feature>
<dbReference type="Gene3D" id="3.30.300.30">
    <property type="match status" value="1"/>
</dbReference>
<reference evidence="3 4" key="1">
    <citation type="submission" date="2018-10" db="EMBL/GenBank/DDBJ databases">
        <title>Natrarchaeobius chitinivorans gen. nov., sp. nov., and Natrarchaeobius haloalkaliphilus sp. nov., alkaliphilic, chitin-utilizing haloarchaea from hypersaline alkaline lakes.</title>
        <authorList>
            <person name="Sorokin D.Y."/>
            <person name="Elcheninov A.G."/>
            <person name="Kostrikina N.A."/>
            <person name="Bale N.J."/>
            <person name="Sinninghe Damste J.S."/>
            <person name="Khijniak T.V."/>
            <person name="Kublanov I.V."/>
            <person name="Toshchakov S.V."/>
        </authorList>
    </citation>
    <scope>NUCLEOTIDE SEQUENCE [LARGE SCALE GENOMIC DNA]</scope>
    <source>
        <strain evidence="3 4">AArcht-Sl</strain>
    </source>
</reference>
<sequence>MIGSIEWPTRDLLSVRASTTPAATAIVSVDAEADGSAGSGDGATTESWTYAAFDRRVDGVAAGLENAVFGPDCDHDAEARLGVLVGTRVAFAAVYFAAMRRGVTVAPLNVRETADELRSKADRLDLDGLVCSSTTAELATEITDGPIVSVDDSGHDAVDSLRPDRVTDLQPVELERDRTHLLMFTSGTTGEPKAVRLTVGNLLASAIGSAFRLGVLPDDRWLCCLPMYHMGGLAPLVRSTLYGTTTVIQRSFDPEETARIIETNGITGVSLVPTMCRRLLEAGWTPPETLRFVLLGGAPASRDLIERCRDRGVPVHPTYGMTETASQIATARPADAVERPGTVGRALVTTDVSIVDEEGNPVGTGEVGEVVVSGPTVSPGYLDDDRTVSAVDERGLHTGDMASRDESGRLWVHDRRSDRIVTGGENVDPDEVREALRSHSAVAEAAVVGLADEEWGERVSALVVLESSRRSTGENARERRAIESILEHCKERLASFKRPKTVGFAGSIPRTPSGTVDRDLVRRRLLADGVDVTGPG</sequence>
<dbReference type="Pfam" id="PF00501">
    <property type="entry name" value="AMP-binding"/>
    <property type="match status" value="1"/>
</dbReference>
<gene>
    <name evidence="3" type="ORF">EA462_07650</name>
</gene>
<dbReference type="EMBL" id="REFY01000003">
    <property type="protein sequence ID" value="RQG89880.1"/>
    <property type="molecule type" value="Genomic_DNA"/>
</dbReference>